<dbReference type="PANTHER" id="PTHR43272:SF11">
    <property type="entry name" value="AMP-DEPENDENT SYNTHETASE_LIGASE DOMAIN-CONTAINING PROTEIN"/>
    <property type="match status" value="1"/>
</dbReference>
<feature type="domain" description="AMP-dependent synthetase/ligase" evidence="1">
    <location>
        <begin position="98"/>
        <end position="521"/>
    </location>
</feature>
<dbReference type="STRING" id="1314781.A0A165GEZ8"/>
<dbReference type="GO" id="GO:0005783">
    <property type="term" value="C:endoplasmic reticulum"/>
    <property type="evidence" value="ECO:0007669"/>
    <property type="project" value="TreeGrafter"/>
</dbReference>
<dbReference type="EMBL" id="KV426049">
    <property type="protein sequence ID" value="KZV90421.1"/>
    <property type="molecule type" value="Genomic_DNA"/>
</dbReference>
<accession>A0A165GEZ8</accession>
<dbReference type="InterPro" id="IPR000873">
    <property type="entry name" value="AMP-dep_synth/lig_dom"/>
</dbReference>
<gene>
    <name evidence="2" type="ORF">EXIGLDRAFT_649300</name>
</gene>
<dbReference type="Proteomes" id="UP000077266">
    <property type="component" value="Unassembled WGS sequence"/>
</dbReference>
<organism evidence="2 3">
    <name type="scientific">Exidia glandulosa HHB12029</name>
    <dbReference type="NCBI Taxonomy" id="1314781"/>
    <lineage>
        <taxon>Eukaryota</taxon>
        <taxon>Fungi</taxon>
        <taxon>Dikarya</taxon>
        <taxon>Basidiomycota</taxon>
        <taxon>Agaricomycotina</taxon>
        <taxon>Agaricomycetes</taxon>
        <taxon>Auriculariales</taxon>
        <taxon>Exidiaceae</taxon>
        <taxon>Exidia</taxon>
    </lineage>
</organism>
<dbReference type="InterPro" id="IPR042099">
    <property type="entry name" value="ANL_N_sf"/>
</dbReference>
<dbReference type="GO" id="GO:0016020">
    <property type="term" value="C:membrane"/>
    <property type="evidence" value="ECO:0007669"/>
    <property type="project" value="TreeGrafter"/>
</dbReference>
<evidence type="ECO:0000313" key="3">
    <source>
        <dbReference type="Proteomes" id="UP000077266"/>
    </source>
</evidence>
<dbReference type="GO" id="GO:0004467">
    <property type="term" value="F:long-chain fatty acid-CoA ligase activity"/>
    <property type="evidence" value="ECO:0007669"/>
    <property type="project" value="TreeGrafter"/>
</dbReference>
<evidence type="ECO:0000259" key="1">
    <source>
        <dbReference type="Pfam" id="PF00501"/>
    </source>
</evidence>
<sequence length="558" mass="59662">MSAEFLLRTDSLTYTLGILAATVYIARKWLEPMPLVPPLILGRQSDASKTRQPGETAVYRNYGTGFMSARLPVRPSREIQTANDIVKTDFKGSRTLWGTKITNAELKERVAAFASGLLRGPVLTPRASRVLLLLNDSLEWLITDLALAAIAVPSVTLATLDLLSDVLDKHPPSAIVVHGDFFMHVLELLAESASASNYVVIVLGDLRTDARRHAQQLGVTVFHWNDISARGTEEKAELPAVQPSDLFTIAFSRGVTDNDLLAVQFTHENLTAGVVATHFLLPYQNALSDKDSMISAFPLATPFGRAVAYTALFQGASFTTLPSARLIVSASETYAPDLSEILSTVESQRAPSPTVLVVTRLHLNSLTKAVLGAVSGALKPFAWRQKNAALAAGALSRDTVWDKLVFAPARRAALGPMGTTMRAVVLSGGPLDAVTLPAARIALSTPIVNTFQLPSVMGPVFGSHPADVQTFPPVAGDIVSELAHVGPPATNVEVKIVGIKDADHDTNVPIVGDMLFRGPTIGTPGLGERRAAEDEWIRSGEVAAVQPNGSFKILPRGM</sequence>
<dbReference type="Pfam" id="PF00501">
    <property type="entry name" value="AMP-binding"/>
    <property type="match status" value="1"/>
</dbReference>
<protein>
    <submittedName>
        <fullName evidence="2">Acetyl-CoA synthetase-like protein</fullName>
    </submittedName>
</protein>
<dbReference type="AlphaFoldDB" id="A0A165GEZ8"/>
<keyword evidence="3" id="KW-1185">Reference proteome</keyword>
<dbReference type="Gene3D" id="3.40.50.12780">
    <property type="entry name" value="N-terminal domain of ligase-like"/>
    <property type="match status" value="1"/>
</dbReference>
<dbReference type="OrthoDB" id="1700726at2759"/>
<reference evidence="2 3" key="1">
    <citation type="journal article" date="2016" name="Mol. Biol. Evol.">
        <title>Comparative Genomics of Early-Diverging Mushroom-Forming Fungi Provides Insights into the Origins of Lignocellulose Decay Capabilities.</title>
        <authorList>
            <person name="Nagy L.G."/>
            <person name="Riley R."/>
            <person name="Tritt A."/>
            <person name="Adam C."/>
            <person name="Daum C."/>
            <person name="Floudas D."/>
            <person name="Sun H."/>
            <person name="Yadav J.S."/>
            <person name="Pangilinan J."/>
            <person name="Larsson K.H."/>
            <person name="Matsuura K."/>
            <person name="Barry K."/>
            <person name="Labutti K."/>
            <person name="Kuo R."/>
            <person name="Ohm R.A."/>
            <person name="Bhattacharya S.S."/>
            <person name="Shirouzu T."/>
            <person name="Yoshinaga Y."/>
            <person name="Martin F.M."/>
            <person name="Grigoriev I.V."/>
            <person name="Hibbett D.S."/>
        </authorList>
    </citation>
    <scope>NUCLEOTIDE SEQUENCE [LARGE SCALE GENOMIC DNA]</scope>
    <source>
        <strain evidence="2 3">HHB12029</strain>
    </source>
</reference>
<dbReference type="SUPFAM" id="SSF56801">
    <property type="entry name" value="Acetyl-CoA synthetase-like"/>
    <property type="match status" value="1"/>
</dbReference>
<name>A0A165GEZ8_EXIGL</name>
<dbReference type="PANTHER" id="PTHR43272">
    <property type="entry name" value="LONG-CHAIN-FATTY-ACID--COA LIGASE"/>
    <property type="match status" value="1"/>
</dbReference>
<proteinExistence type="predicted"/>
<evidence type="ECO:0000313" key="2">
    <source>
        <dbReference type="EMBL" id="KZV90421.1"/>
    </source>
</evidence>
<dbReference type="InParanoid" id="A0A165GEZ8"/>